<organism evidence="2 3">
    <name type="scientific">Vanrija pseudolonga</name>
    <dbReference type="NCBI Taxonomy" id="143232"/>
    <lineage>
        <taxon>Eukaryota</taxon>
        <taxon>Fungi</taxon>
        <taxon>Dikarya</taxon>
        <taxon>Basidiomycota</taxon>
        <taxon>Agaricomycotina</taxon>
        <taxon>Tremellomycetes</taxon>
        <taxon>Trichosporonales</taxon>
        <taxon>Trichosporonaceae</taxon>
        <taxon>Vanrija</taxon>
    </lineage>
</organism>
<evidence type="ECO:0000256" key="1">
    <source>
        <dbReference type="SAM" id="MobiDB-lite"/>
    </source>
</evidence>
<dbReference type="InterPro" id="IPR004304">
    <property type="entry name" value="FmdA_AmdA"/>
</dbReference>
<keyword evidence="3" id="KW-1185">Reference proteome</keyword>
<evidence type="ECO:0000313" key="2">
    <source>
        <dbReference type="EMBL" id="WOO78416.1"/>
    </source>
</evidence>
<proteinExistence type="predicted"/>
<feature type="region of interest" description="Disordered" evidence="1">
    <location>
        <begin position="1"/>
        <end position="34"/>
    </location>
</feature>
<dbReference type="GeneID" id="87805214"/>
<dbReference type="PANTHER" id="PTHR31891:SF1">
    <property type="entry name" value="FORMAMIDASE C869.04-RELATED"/>
    <property type="match status" value="1"/>
</dbReference>
<dbReference type="GO" id="GO:0016811">
    <property type="term" value="F:hydrolase activity, acting on carbon-nitrogen (but not peptide) bonds, in linear amides"/>
    <property type="evidence" value="ECO:0007669"/>
    <property type="project" value="InterPro"/>
</dbReference>
<sequence length="460" mass="49871">MTLTAAPASTPPPSSSKPTMKNVPPLANTPSPYEIPTLVRVDPFRPANEQERIHTRWHPDIPPVCSLELGKAFNVECMDYSGFQINNDDCADDVLDMDHDSDHHLSGPFHVPGAQPGDVLEIDILDVQPHPLQPWGYCITYPGVGALDLPDEKTKVTKTIWEFEGCETTSRHVPHVRFQSRAHPGVIGTAPSAELLAKWTERESKVAAAQRSRHGNTEITLPLVKGAYVGQELDDATRQKIYAEGARTSPGREHGGNIDIGALVRGSKVYLPVYVPGANLSVGDLHFCEADGEPTTAIEMPGVVTLRVNLIRGGIRALGIHTPMYETSPSEVLYRNRLVFTGLSVTPEGEQTDRDGMVSYRNAAFSAMQYLGKMGYSREQAYVLMSAAPIEVKVVATANQPNYVVSVGLPVDIFEFDIRPRALGEPKPSIPGPAVLSEERATREAAANGVANGNGHANGH</sequence>
<dbReference type="Proteomes" id="UP000827549">
    <property type="component" value="Chromosome 2"/>
</dbReference>
<gene>
    <name evidence="2" type="primary">SPAC869.04</name>
    <name evidence="2" type="ORF">LOC62_02G001963</name>
</gene>
<dbReference type="AlphaFoldDB" id="A0AAF1BFQ8"/>
<name>A0AAF1BFQ8_9TREE</name>
<dbReference type="EMBL" id="CP086715">
    <property type="protein sequence ID" value="WOO78416.1"/>
    <property type="molecule type" value="Genomic_DNA"/>
</dbReference>
<dbReference type="PANTHER" id="PTHR31891">
    <property type="entry name" value="FORMAMIDASE C869.04-RELATED"/>
    <property type="match status" value="1"/>
</dbReference>
<reference evidence="2" key="1">
    <citation type="submission" date="2023-10" db="EMBL/GenBank/DDBJ databases">
        <authorList>
            <person name="Noh H."/>
        </authorList>
    </citation>
    <scope>NUCLEOTIDE SEQUENCE</scope>
    <source>
        <strain evidence="2">DUCC4014</strain>
    </source>
</reference>
<dbReference type="Gene3D" id="2.60.120.580">
    <property type="entry name" value="Acetamidase/Formamidase-like domains"/>
    <property type="match status" value="1"/>
</dbReference>
<dbReference type="SUPFAM" id="SSF141130">
    <property type="entry name" value="Acetamidase/Formamidase-like"/>
    <property type="match status" value="1"/>
</dbReference>
<dbReference type="RefSeq" id="XP_062624448.1">
    <property type="nucleotide sequence ID" value="XM_062768464.1"/>
</dbReference>
<evidence type="ECO:0000313" key="3">
    <source>
        <dbReference type="Proteomes" id="UP000827549"/>
    </source>
</evidence>
<accession>A0AAF1BFQ8</accession>
<dbReference type="Pfam" id="PF03069">
    <property type="entry name" value="FmdA_AmdA"/>
    <property type="match status" value="1"/>
</dbReference>
<protein>
    <submittedName>
        <fullName evidence="2">Formamidase</fullName>
    </submittedName>
</protein>